<dbReference type="GO" id="GO:0030246">
    <property type="term" value="F:carbohydrate binding"/>
    <property type="evidence" value="ECO:0007669"/>
    <property type="project" value="UniProtKB-KW"/>
</dbReference>
<dbReference type="NCBIfam" id="TIGR04155">
    <property type="entry name" value="cyano_PEP"/>
    <property type="match status" value="1"/>
</dbReference>
<dbReference type="OrthoDB" id="426722at2"/>
<dbReference type="NCBIfam" id="TIGR02595">
    <property type="entry name" value="PEP_CTERM"/>
    <property type="match status" value="1"/>
</dbReference>
<sequence>MFSLAKLIDFRGGVKLSLLIAGGIFSVLMNQSAQATTFKNSQYFLTTLDTWTGAQAQAQAIGGNLVTVNDLEEHQFLLDTFGTAEPLWIGFTDQDEEGIFKWISGESVTFTNWVLAEPNNAGGGEDYTVMNVHLPGGWNDASGTESLRGIIEVQSVPEPLTILGVGTAIGFGTAFKRKLTKNTKKK</sequence>
<reference evidence="3" key="1">
    <citation type="journal article" date="2011" name="MBio">
        <title>Novel metabolic attributes of the genus Cyanothece, comprising a group of unicellular nitrogen-fixing Cyanobacteria.</title>
        <authorList>
            <person name="Bandyopadhyay A."/>
            <person name="Elvitigala T."/>
            <person name="Welsh E."/>
            <person name="Stockel J."/>
            <person name="Liberton M."/>
            <person name="Min H."/>
            <person name="Sherman L.A."/>
            <person name="Pakrasi H.B."/>
        </authorList>
    </citation>
    <scope>NUCLEOTIDE SEQUENCE [LARGE SCALE GENOMIC DNA]</scope>
    <source>
        <strain evidence="3">PCC 8801</strain>
    </source>
</reference>
<evidence type="ECO:0000313" key="2">
    <source>
        <dbReference type="EMBL" id="ACK68026.1"/>
    </source>
</evidence>
<dbReference type="eggNOG" id="COG2931">
    <property type="taxonomic scope" value="Bacteria"/>
</dbReference>
<dbReference type="EMBL" id="CP001287">
    <property type="protein sequence ID" value="ACK68026.1"/>
    <property type="molecule type" value="Genomic_DNA"/>
</dbReference>
<dbReference type="InterPro" id="IPR016186">
    <property type="entry name" value="C-type_lectin-like/link_sf"/>
</dbReference>
<keyword evidence="2" id="KW-0430">Lectin</keyword>
<feature type="domain" description="C-type lectin" evidence="1">
    <location>
        <begin position="38"/>
        <end position="140"/>
    </location>
</feature>
<dbReference type="Pfam" id="PF00059">
    <property type="entry name" value="Lectin_C"/>
    <property type="match status" value="1"/>
</dbReference>
<dbReference type="CDD" id="cd03603">
    <property type="entry name" value="CLECT_VCBS"/>
    <property type="match status" value="1"/>
</dbReference>
<dbReference type="InterPro" id="IPR026374">
    <property type="entry name" value="Cyano_PEP"/>
</dbReference>
<protein>
    <submittedName>
        <fullName evidence="2">C-type lectin domain protein</fullName>
    </submittedName>
</protein>
<dbReference type="InterPro" id="IPR016187">
    <property type="entry name" value="CTDL_fold"/>
</dbReference>
<dbReference type="Gene3D" id="3.10.100.10">
    <property type="entry name" value="Mannose-Binding Protein A, subunit A"/>
    <property type="match status" value="1"/>
</dbReference>
<evidence type="ECO:0000313" key="3">
    <source>
        <dbReference type="Proteomes" id="UP000008204"/>
    </source>
</evidence>
<dbReference type="InterPro" id="IPR001304">
    <property type="entry name" value="C-type_lectin-like"/>
</dbReference>
<dbReference type="InterPro" id="IPR034007">
    <property type="entry name" value="CTLD_bac"/>
</dbReference>
<dbReference type="PANTHER" id="PTHR22803">
    <property type="entry name" value="MANNOSE, PHOSPHOLIPASE, LECTIN RECEPTOR RELATED"/>
    <property type="match status" value="1"/>
</dbReference>
<dbReference type="InterPro" id="IPR013424">
    <property type="entry name" value="Ice-binding_C"/>
</dbReference>
<dbReference type="SMART" id="SM00034">
    <property type="entry name" value="CLECT"/>
    <property type="match status" value="1"/>
</dbReference>
<proteinExistence type="predicted"/>
<dbReference type="KEGG" id="cyp:PCC8801_4091"/>
<evidence type="ECO:0000259" key="1">
    <source>
        <dbReference type="PROSITE" id="PS50041"/>
    </source>
</evidence>
<keyword evidence="3" id="KW-1185">Reference proteome</keyword>
<dbReference type="HOGENOM" id="CLU_124876_0_0_3"/>
<organism evidence="2 3">
    <name type="scientific">Rippkaea orientalis (strain PCC 8801 / RF-1)</name>
    <name type="common">Cyanothece sp. (strain PCC 8801)</name>
    <dbReference type="NCBI Taxonomy" id="41431"/>
    <lineage>
        <taxon>Bacteria</taxon>
        <taxon>Bacillati</taxon>
        <taxon>Cyanobacteriota</taxon>
        <taxon>Cyanophyceae</taxon>
        <taxon>Oscillatoriophycideae</taxon>
        <taxon>Chroococcales</taxon>
        <taxon>Aphanothecaceae</taxon>
        <taxon>Rippkaea</taxon>
        <taxon>Rippkaea orientalis</taxon>
    </lineage>
</organism>
<dbReference type="RefSeq" id="WP_012597279.1">
    <property type="nucleotide sequence ID" value="NC_011726.1"/>
</dbReference>
<name>B7K5X3_RIPO1</name>
<dbReference type="PROSITE" id="PS50041">
    <property type="entry name" value="C_TYPE_LECTIN_2"/>
    <property type="match status" value="1"/>
</dbReference>
<dbReference type="AlphaFoldDB" id="B7K5X3"/>
<dbReference type="STRING" id="41431.PCC8801_4091"/>
<gene>
    <name evidence="2" type="ordered locus">PCC8801_4091</name>
</gene>
<accession>B7K5X3</accession>
<dbReference type="Proteomes" id="UP000008204">
    <property type="component" value="Chromosome"/>
</dbReference>
<dbReference type="InterPro" id="IPR050111">
    <property type="entry name" value="C-type_lectin/snaclec_domain"/>
</dbReference>
<dbReference type="SUPFAM" id="SSF56436">
    <property type="entry name" value="C-type lectin-like"/>
    <property type="match status" value="1"/>
</dbReference>